<feature type="compositionally biased region" description="Basic and acidic residues" evidence="1">
    <location>
        <begin position="172"/>
        <end position="191"/>
    </location>
</feature>
<dbReference type="AlphaFoldDB" id="A0AAQ3K9P9"/>
<organism evidence="2 3">
    <name type="scientific">Canna indica</name>
    <name type="common">Indian-shot</name>
    <dbReference type="NCBI Taxonomy" id="4628"/>
    <lineage>
        <taxon>Eukaryota</taxon>
        <taxon>Viridiplantae</taxon>
        <taxon>Streptophyta</taxon>
        <taxon>Embryophyta</taxon>
        <taxon>Tracheophyta</taxon>
        <taxon>Spermatophyta</taxon>
        <taxon>Magnoliopsida</taxon>
        <taxon>Liliopsida</taxon>
        <taxon>Zingiberales</taxon>
        <taxon>Cannaceae</taxon>
        <taxon>Canna</taxon>
    </lineage>
</organism>
<proteinExistence type="predicted"/>
<feature type="region of interest" description="Disordered" evidence="1">
    <location>
        <begin position="229"/>
        <end position="274"/>
    </location>
</feature>
<feature type="compositionally biased region" description="Acidic residues" evidence="1">
    <location>
        <begin position="162"/>
        <end position="171"/>
    </location>
</feature>
<keyword evidence="3" id="KW-1185">Reference proteome</keyword>
<evidence type="ECO:0000313" key="2">
    <source>
        <dbReference type="EMBL" id="WOL01616.1"/>
    </source>
</evidence>
<feature type="compositionally biased region" description="Basic and acidic residues" evidence="1">
    <location>
        <begin position="306"/>
        <end position="316"/>
    </location>
</feature>
<feature type="region of interest" description="Disordered" evidence="1">
    <location>
        <begin position="156"/>
        <end position="202"/>
    </location>
</feature>
<reference evidence="2 3" key="1">
    <citation type="submission" date="2023-10" db="EMBL/GenBank/DDBJ databases">
        <title>Chromosome-scale genome assembly provides insights into flower coloration mechanisms of Canna indica.</title>
        <authorList>
            <person name="Li C."/>
        </authorList>
    </citation>
    <scope>NUCLEOTIDE SEQUENCE [LARGE SCALE GENOMIC DNA]</scope>
    <source>
        <tissue evidence="2">Flower</tissue>
    </source>
</reference>
<dbReference type="Proteomes" id="UP001327560">
    <property type="component" value="Chromosome 3"/>
</dbReference>
<dbReference type="EMBL" id="CP136892">
    <property type="protein sequence ID" value="WOL01616.1"/>
    <property type="molecule type" value="Genomic_DNA"/>
</dbReference>
<feature type="compositionally biased region" description="Gly residues" evidence="1">
    <location>
        <begin position="89"/>
        <end position="99"/>
    </location>
</feature>
<sequence>MASSPPTAHQHCAVLSRVGSSKTQSALAKIIAIISAAPSPPPPPPRPEPDDLPRDDDPEAEGGRTARQPAGEPCFGLDLRLRLGPSPQIGGGSVEGDGGPTEQSGVVDASALAESACHVRAAEKTASEIYVPMAALEEQSLSPAVSVAGGGDVLTAAKSSEGECDPEEESHEETAGEDAKEKAFAEQKETKGSGGVEVGTTTANPITAIARDRGSLDLLLEAVRQVSGGLFDDDEGPATEKAEPAAVPAPEGELAPRKRRSDGDEGGGKKQRNQVEEWCIPFDLYEEETAPIVRSKRGRNQALPSRYRDSILDPWKKPPAISRSSRGNPVYRSR</sequence>
<evidence type="ECO:0000256" key="1">
    <source>
        <dbReference type="SAM" id="MobiDB-lite"/>
    </source>
</evidence>
<feature type="region of interest" description="Disordered" evidence="1">
    <location>
        <begin position="290"/>
        <end position="334"/>
    </location>
</feature>
<evidence type="ECO:0000313" key="3">
    <source>
        <dbReference type="Proteomes" id="UP001327560"/>
    </source>
</evidence>
<feature type="compositionally biased region" description="Low complexity" evidence="1">
    <location>
        <begin position="244"/>
        <end position="253"/>
    </location>
</feature>
<gene>
    <name evidence="2" type="ORF">Cni_G10333</name>
</gene>
<name>A0AAQ3K9P9_9LILI</name>
<accession>A0AAQ3K9P9</accession>
<feature type="region of interest" description="Disordered" evidence="1">
    <location>
        <begin position="33"/>
        <end position="105"/>
    </location>
</feature>
<protein>
    <submittedName>
        <fullName evidence="2">Uncharacterized protein</fullName>
    </submittedName>
</protein>